<comment type="caution">
    <text evidence="3">The sequence shown here is derived from an EMBL/GenBank/DDBJ whole genome shotgun (WGS) entry which is preliminary data.</text>
</comment>
<dbReference type="PROSITE" id="PS51084">
    <property type="entry name" value="HIT_2"/>
    <property type="match status" value="1"/>
</dbReference>
<evidence type="ECO:0000313" key="3">
    <source>
        <dbReference type="EMBL" id="MCM2674153.1"/>
    </source>
</evidence>
<dbReference type="InterPro" id="IPR001310">
    <property type="entry name" value="Histidine_triad_HIT"/>
</dbReference>
<proteinExistence type="predicted"/>
<dbReference type="PANTHER" id="PTHR46648">
    <property type="entry name" value="HIT FAMILY PROTEIN 1"/>
    <property type="match status" value="1"/>
</dbReference>
<reference evidence="3" key="1">
    <citation type="submission" date="2022-06" db="EMBL/GenBank/DDBJ databases">
        <title>Alkalicoccobacillus porphyridii sp. nov., isolated from a marine red alga, Porphyridium purpureum and reclassification of Shouchella plakortidis and Shouchella gibsonii as Alkalicoccobacillus plakortidis comb. nov. and Alkalicoccobacillus gibsonii comb. nov.</title>
        <authorList>
            <person name="Kim K.H."/>
            <person name="Lee J.K."/>
            <person name="Han D.M."/>
            <person name="Baek J.H."/>
            <person name="Jeon C.O."/>
        </authorList>
    </citation>
    <scope>NUCLEOTIDE SEQUENCE</scope>
    <source>
        <strain evidence="3">DSM 19153</strain>
    </source>
</reference>
<name>A0ABT0XE18_9BACI</name>
<dbReference type="SUPFAM" id="SSF54197">
    <property type="entry name" value="HIT-like"/>
    <property type="match status" value="1"/>
</dbReference>
<dbReference type="PANTHER" id="PTHR46648:SF1">
    <property type="entry name" value="ADENOSINE 5'-MONOPHOSPHORAMIDASE HNT1"/>
    <property type="match status" value="1"/>
</dbReference>
<sequence>MTLNKQAPCCLGCNLANLKEPVHLIYENDLLTCILDHDPFNNGHTLILPKKHYEDVDDLDEETAHAIIQCSMVISKALKSIYRPDGITICQNGGIFSELTHFHMHVVPRYKDQSFASFYLDEPFNNEHLKKRIADAKTEMYQALRKYV</sequence>
<dbReference type="Pfam" id="PF01230">
    <property type="entry name" value="HIT"/>
    <property type="match status" value="1"/>
</dbReference>
<dbReference type="RefSeq" id="WP_251603215.1">
    <property type="nucleotide sequence ID" value="NZ_JAMQJY010000001.1"/>
</dbReference>
<evidence type="ECO:0000256" key="1">
    <source>
        <dbReference type="PROSITE-ProRule" id="PRU00464"/>
    </source>
</evidence>
<dbReference type="PRINTS" id="PR00332">
    <property type="entry name" value="HISTRIAD"/>
</dbReference>
<evidence type="ECO:0000313" key="4">
    <source>
        <dbReference type="Proteomes" id="UP001203665"/>
    </source>
</evidence>
<evidence type="ECO:0000259" key="2">
    <source>
        <dbReference type="PROSITE" id="PS51084"/>
    </source>
</evidence>
<dbReference type="EMBL" id="JAMQJY010000001">
    <property type="protein sequence ID" value="MCM2674153.1"/>
    <property type="molecule type" value="Genomic_DNA"/>
</dbReference>
<keyword evidence="4" id="KW-1185">Reference proteome</keyword>
<organism evidence="3 4">
    <name type="scientific">Alkalicoccobacillus plakortidis</name>
    <dbReference type="NCBI Taxonomy" id="444060"/>
    <lineage>
        <taxon>Bacteria</taxon>
        <taxon>Bacillati</taxon>
        <taxon>Bacillota</taxon>
        <taxon>Bacilli</taxon>
        <taxon>Bacillales</taxon>
        <taxon>Bacillaceae</taxon>
        <taxon>Alkalicoccobacillus</taxon>
    </lineage>
</organism>
<dbReference type="InterPro" id="IPR011146">
    <property type="entry name" value="HIT-like"/>
</dbReference>
<feature type="short sequence motif" description="Histidine triad motif" evidence="1">
    <location>
        <begin position="101"/>
        <end position="105"/>
    </location>
</feature>
<accession>A0ABT0XE18</accession>
<dbReference type="Gene3D" id="3.30.428.10">
    <property type="entry name" value="HIT-like"/>
    <property type="match status" value="1"/>
</dbReference>
<dbReference type="InterPro" id="IPR036265">
    <property type="entry name" value="HIT-like_sf"/>
</dbReference>
<gene>
    <name evidence="3" type="ORF">NDM98_00545</name>
</gene>
<dbReference type="Proteomes" id="UP001203665">
    <property type="component" value="Unassembled WGS sequence"/>
</dbReference>
<feature type="domain" description="HIT" evidence="2">
    <location>
        <begin position="11"/>
        <end position="116"/>
    </location>
</feature>
<protein>
    <submittedName>
        <fullName evidence="3">HIT family protein</fullName>
    </submittedName>
</protein>